<dbReference type="RefSeq" id="WP_034555638.1">
    <property type="nucleotide sequence ID" value="NZ_JRPC02000002.1"/>
</dbReference>
<organism evidence="2 3">
    <name type="scientific">Helicobacter apodemus</name>
    <dbReference type="NCBI Taxonomy" id="135569"/>
    <lineage>
        <taxon>Bacteria</taxon>
        <taxon>Pseudomonadati</taxon>
        <taxon>Campylobacterota</taxon>
        <taxon>Epsilonproteobacteria</taxon>
        <taxon>Campylobacterales</taxon>
        <taxon>Helicobacteraceae</taxon>
        <taxon>Helicobacter</taxon>
    </lineage>
</organism>
<feature type="signal peptide" evidence="1">
    <location>
        <begin position="1"/>
        <end position="21"/>
    </location>
</feature>
<dbReference type="EMBL" id="JRPC02000002">
    <property type="protein sequence ID" value="TLE16953.1"/>
    <property type="molecule type" value="Genomic_DNA"/>
</dbReference>
<feature type="chain" id="PRO_5020884109" description="Bacteriocin" evidence="1">
    <location>
        <begin position="22"/>
        <end position="192"/>
    </location>
</feature>
<evidence type="ECO:0000313" key="3">
    <source>
        <dbReference type="Proteomes" id="UP000029920"/>
    </source>
</evidence>
<keyword evidence="1" id="KW-0732">Signal</keyword>
<accession>A0A4U8UGR2</accession>
<gene>
    <name evidence="2" type="ORF">LS72_000785</name>
</gene>
<protein>
    <recommendedName>
        <fullName evidence="4">Bacteriocin</fullName>
    </recommendedName>
</protein>
<proteinExistence type="predicted"/>
<evidence type="ECO:0000256" key="1">
    <source>
        <dbReference type="SAM" id="SignalP"/>
    </source>
</evidence>
<name>A0A4U8UGR2_9HELI</name>
<comment type="caution">
    <text evidence="2">The sequence shown here is derived from an EMBL/GenBank/DDBJ whole genome shotgun (WGS) entry which is preliminary data.</text>
</comment>
<evidence type="ECO:0000313" key="2">
    <source>
        <dbReference type="EMBL" id="TLE16953.1"/>
    </source>
</evidence>
<evidence type="ECO:0008006" key="4">
    <source>
        <dbReference type="Google" id="ProtNLM"/>
    </source>
</evidence>
<reference evidence="2 3" key="1">
    <citation type="journal article" date="2014" name="Genome Announc.">
        <title>Draft genome sequences of eight enterohepatic helicobacter species isolated from both laboratory and wild rodents.</title>
        <authorList>
            <person name="Sheh A."/>
            <person name="Shen Z."/>
            <person name="Fox J.G."/>
        </authorList>
    </citation>
    <scope>NUCLEOTIDE SEQUENCE [LARGE SCALE GENOMIC DNA]</scope>
    <source>
        <strain evidence="2 3">MIT-03-7007</strain>
    </source>
</reference>
<dbReference type="AlphaFoldDB" id="A0A4U8UGR2"/>
<dbReference type="Proteomes" id="UP000029920">
    <property type="component" value="Unassembled WGS sequence"/>
</dbReference>
<sequence>MFKRVLSILALGSLPLSLALAQEDVLALVSKGKVTSESVGVTRLNIEEKKQVKGGYILSPAITIQKYGIGMSGFTQVGVIVGLSQHELDNKAICGYNFSSNCGGYMDKQRYNEYMSVADYNNNERIVATLTKTTTPSFFGTPRLNFTKGGMVVGISSSGRLYKVRSLSAYHSIVSEVYNLKKNELAIKAMAR</sequence>
<keyword evidence="3" id="KW-1185">Reference proteome</keyword>